<sequence length="252" mass="29087">MPAKHLITLYDIRSKLDPPAWSPNVWKARFVLNYKKLPYITQWLAWPDVTDVLSSIGAAPTRMEKPYYTVPVIVDQVEGKPAVVVSDSLDIADYLEHKYPEPPIYPGGRDRQMIYHMTISQNTSSNMFVMVAPNLTKILPEGREREFYVSSRKEIFGVGLDEIFRPEVHDAMWARVYRGLDNLSGFTDRIEHGEQWLFSPVEGPSYADFVLGAILNWFKIAGPEGAWDRIKGRNNGKWERHMQNLQPYMELL</sequence>
<dbReference type="Pfam" id="PF22041">
    <property type="entry name" value="GST_C_7"/>
    <property type="match status" value="1"/>
</dbReference>
<dbReference type="AlphaFoldDB" id="A0A165GFS4"/>
<dbReference type="Pfam" id="PF13409">
    <property type="entry name" value="GST_N_2"/>
    <property type="match status" value="1"/>
</dbReference>
<dbReference type="EMBL" id="KV427609">
    <property type="protein sequence ID" value="KZT10287.1"/>
    <property type="molecule type" value="Genomic_DNA"/>
</dbReference>
<dbReference type="STRING" id="1314785.A0A165GFS4"/>
<gene>
    <name evidence="2" type="ORF">LAESUDRAFT_693852</name>
</gene>
<dbReference type="PROSITE" id="PS50404">
    <property type="entry name" value="GST_NTER"/>
    <property type="match status" value="1"/>
</dbReference>
<evidence type="ECO:0000259" key="1">
    <source>
        <dbReference type="PROSITE" id="PS50404"/>
    </source>
</evidence>
<dbReference type="OrthoDB" id="4951845at2759"/>
<dbReference type="GeneID" id="63823204"/>
<accession>A0A165GFS4</accession>
<dbReference type="InterPro" id="IPR036249">
    <property type="entry name" value="Thioredoxin-like_sf"/>
</dbReference>
<reference evidence="2 3" key="1">
    <citation type="journal article" date="2016" name="Mol. Biol. Evol.">
        <title>Comparative Genomics of Early-Diverging Mushroom-Forming Fungi Provides Insights into the Origins of Lignocellulose Decay Capabilities.</title>
        <authorList>
            <person name="Nagy L.G."/>
            <person name="Riley R."/>
            <person name="Tritt A."/>
            <person name="Adam C."/>
            <person name="Daum C."/>
            <person name="Floudas D."/>
            <person name="Sun H."/>
            <person name="Yadav J.S."/>
            <person name="Pangilinan J."/>
            <person name="Larsson K.H."/>
            <person name="Matsuura K."/>
            <person name="Barry K."/>
            <person name="Labutti K."/>
            <person name="Kuo R."/>
            <person name="Ohm R.A."/>
            <person name="Bhattacharya S.S."/>
            <person name="Shirouzu T."/>
            <person name="Yoshinaga Y."/>
            <person name="Martin F.M."/>
            <person name="Grigoriev I.V."/>
            <person name="Hibbett D.S."/>
        </authorList>
    </citation>
    <scope>NUCLEOTIDE SEQUENCE [LARGE SCALE GENOMIC DNA]</scope>
    <source>
        <strain evidence="2 3">93-53</strain>
    </source>
</reference>
<organism evidence="2 3">
    <name type="scientific">Laetiporus sulphureus 93-53</name>
    <dbReference type="NCBI Taxonomy" id="1314785"/>
    <lineage>
        <taxon>Eukaryota</taxon>
        <taxon>Fungi</taxon>
        <taxon>Dikarya</taxon>
        <taxon>Basidiomycota</taxon>
        <taxon>Agaricomycotina</taxon>
        <taxon>Agaricomycetes</taxon>
        <taxon>Polyporales</taxon>
        <taxon>Laetiporus</taxon>
    </lineage>
</organism>
<proteinExistence type="predicted"/>
<name>A0A165GFS4_9APHY</name>
<dbReference type="SUPFAM" id="SSF52833">
    <property type="entry name" value="Thioredoxin-like"/>
    <property type="match status" value="1"/>
</dbReference>
<dbReference type="InParanoid" id="A0A165GFS4"/>
<dbReference type="RefSeq" id="XP_040768027.1">
    <property type="nucleotide sequence ID" value="XM_040906175.1"/>
</dbReference>
<evidence type="ECO:0000313" key="3">
    <source>
        <dbReference type="Proteomes" id="UP000076871"/>
    </source>
</evidence>
<dbReference type="Gene3D" id="3.40.30.10">
    <property type="entry name" value="Glutaredoxin"/>
    <property type="match status" value="1"/>
</dbReference>
<dbReference type="Gene3D" id="1.20.1050.10">
    <property type="match status" value="1"/>
</dbReference>
<dbReference type="InterPro" id="IPR004045">
    <property type="entry name" value="Glutathione_S-Trfase_N"/>
</dbReference>
<evidence type="ECO:0000313" key="2">
    <source>
        <dbReference type="EMBL" id="KZT10287.1"/>
    </source>
</evidence>
<protein>
    <recommendedName>
        <fullName evidence="1">GST N-terminal domain-containing protein</fullName>
    </recommendedName>
</protein>
<keyword evidence="3" id="KW-1185">Reference proteome</keyword>
<feature type="domain" description="GST N-terminal" evidence="1">
    <location>
        <begin position="12"/>
        <end position="103"/>
    </location>
</feature>
<dbReference type="InterPro" id="IPR054416">
    <property type="entry name" value="GST_UstS-like_C"/>
</dbReference>
<dbReference type="Proteomes" id="UP000076871">
    <property type="component" value="Unassembled WGS sequence"/>
</dbReference>